<feature type="chain" id="PRO_5032887384" evidence="2">
    <location>
        <begin position="28"/>
        <end position="201"/>
    </location>
</feature>
<organism evidence="3 4">
    <name type="scientific">Herbiconiux flava</name>
    <dbReference type="NCBI Taxonomy" id="881268"/>
    <lineage>
        <taxon>Bacteria</taxon>
        <taxon>Bacillati</taxon>
        <taxon>Actinomycetota</taxon>
        <taxon>Actinomycetes</taxon>
        <taxon>Micrococcales</taxon>
        <taxon>Microbacteriaceae</taxon>
        <taxon>Herbiconiux</taxon>
    </lineage>
</organism>
<name>A0A852SU40_9MICO</name>
<evidence type="ECO:0000256" key="2">
    <source>
        <dbReference type="SAM" id="SignalP"/>
    </source>
</evidence>
<keyword evidence="4" id="KW-1185">Reference proteome</keyword>
<sequence length="201" mass="21194">MNSTNRALNRLLLLVVGLLLVAVGASAATAVLLPAVRDGWKASADPIRDQVGTWLQSTPLGDTGVSWIMPAVLVVIVLAVVLLVVFALRQGHGRTGTVVDETVGEHGQTVISSKVAEDAIQDALSARPEFVTSHVSTYRVKRTPTLKVSVTCRRGVSPADASAIVESSLRALDQLLGRELPALVQISGGFRARVSGSTRLQ</sequence>
<keyword evidence="1" id="KW-0812">Transmembrane</keyword>
<keyword evidence="1" id="KW-0472">Membrane</keyword>
<keyword evidence="1" id="KW-1133">Transmembrane helix</keyword>
<reference evidence="3 4" key="1">
    <citation type="submission" date="2020-07" db="EMBL/GenBank/DDBJ databases">
        <title>Sequencing the genomes of 1000 actinobacteria strains.</title>
        <authorList>
            <person name="Klenk H.-P."/>
        </authorList>
    </citation>
    <scope>NUCLEOTIDE SEQUENCE [LARGE SCALE GENOMIC DNA]</scope>
    <source>
        <strain evidence="3 4">DSM 26474</strain>
    </source>
</reference>
<keyword evidence="2" id="KW-0732">Signal</keyword>
<protein>
    <submittedName>
        <fullName evidence="3">Putative membrane protein</fullName>
    </submittedName>
</protein>
<evidence type="ECO:0000313" key="4">
    <source>
        <dbReference type="Proteomes" id="UP000549913"/>
    </source>
</evidence>
<comment type="caution">
    <text evidence="3">The sequence shown here is derived from an EMBL/GenBank/DDBJ whole genome shotgun (WGS) entry which is preliminary data.</text>
</comment>
<dbReference type="Proteomes" id="UP000549913">
    <property type="component" value="Unassembled WGS sequence"/>
</dbReference>
<gene>
    <name evidence="3" type="ORF">BJ984_003393</name>
</gene>
<feature type="transmembrane region" description="Helical" evidence="1">
    <location>
        <begin position="67"/>
        <end position="88"/>
    </location>
</feature>
<evidence type="ECO:0000256" key="1">
    <source>
        <dbReference type="SAM" id="Phobius"/>
    </source>
</evidence>
<dbReference type="EMBL" id="JACCBM010000001">
    <property type="protein sequence ID" value="NYD72235.1"/>
    <property type="molecule type" value="Genomic_DNA"/>
</dbReference>
<feature type="signal peptide" evidence="2">
    <location>
        <begin position="1"/>
        <end position="27"/>
    </location>
</feature>
<accession>A0A852SU40</accession>
<dbReference type="AlphaFoldDB" id="A0A852SU40"/>
<proteinExistence type="predicted"/>
<evidence type="ECO:0000313" key="3">
    <source>
        <dbReference type="EMBL" id="NYD72235.1"/>
    </source>
</evidence>
<dbReference type="RefSeq" id="WP_179549034.1">
    <property type="nucleotide sequence ID" value="NZ_BSEW01000002.1"/>
</dbReference>